<sequence>MESLFSCFDKFNAGNYIIRHINENDYEDIYSIYGDAEVMKYDIGNLLKSLDEAKNSIETIHRGILNKWFIRWAIIDKYTYEFIGTIAFHHFEFDKHKVQIGYNLKKSYWRRGIMSDVLKLTIDYLQSNSLLETIEASIDDENVASVKLVEKLGFKLSNRENNKLIFTKKLI</sequence>
<dbReference type="RefSeq" id="WP_055341772.1">
    <property type="nucleotide sequence ID" value="NZ_CDNI01000003.1"/>
</dbReference>
<dbReference type="Gene3D" id="3.40.630.30">
    <property type="match status" value="1"/>
</dbReference>
<organism evidence="2 3">
    <name type="scientific">Paraclostridium sordellii</name>
    <name type="common">Clostridium sordellii</name>
    <dbReference type="NCBI Taxonomy" id="1505"/>
    <lineage>
        <taxon>Bacteria</taxon>
        <taxon>Bacillati</taxon>
        <taxon>Bacillota</taxon>
        <taxon>Clostridia</taxon>
        <taxon>Peptostreptococcales</taxon>
        <taxon>Peptostreptococcaceae</taxon>
        <taxon>Paraclostridium</taxon>
    </lineage>
</organism>
<dbReference type="PROSITE" id="PS51186">
    <property type="entry name" value="GNAT"/>
    <property type="match status" value="1"/>
</dbReference>
<keyword evidence="2" id="KW-0808">Transferase</keyword>
<dbReference type="PANTHER" id="PTHR43792">
    <property type="entry name" value="GNAT FAMILY, PUTATIVE (AFU_ORTHOLOGUE AFUA_3G00765)-RELATED-RELATED"/>
    <property type="match status" value="1"/>
</dbReference>
<accession>A0A0C7G4V9</accession>
<proteinExistence type="predicted"/>
<dbReference type="AlphaFoldDB" id="A0A0C7G4V9"/>
<dbReference type="OrthoDB" id="9785602at2"/>
<name>A0A0C7G4V9_PARSO</name>
<dbReference type="Proteomes" id="UP000049127">
    <property type="component" value="Unassembled WGS sequence"/>
</dbReference>
<protein>
    <submittedName>
        <fullName evidence="2">N-acetyltransferase GCN5</fullName>
    </submittedName>
</protein>
<gene>
    <name evidence="2" type="ORF">R28058_11761</name>
</gene>
<dbReference type="SUPFAM" id="SSF55729">
    <property type="entry name" value="Acyl-CoA N-acyltransferases (Nat)"/>
    <property type="match status" value="1"/>
</dbReference>
<dbReference type="PANTHER" id="PTHR43792:SF1">
    <property type="entry name" value="N-ACETYLTRANSFERASE DOMAIN-CONTAINING PROTEIN"/>
    <property type="match status" value="1"/>
</dbReference>
<dbReference type="GO" id="GO:0016747">
    <property type="term" value="F:acyltransferase activity, transferring groups other than amino-acyl groups"/>
    <property type="evidence" value="ECO:0007669"/>
    <property type="project" value="InterPro"/>
</dbReference>
<dbReference type="Pfam" id="PF13302">
    <property type="entry name" value="Acetyltransf_3"/>
    <property type="match status" value="1"/>
</dbReference>
<dbReference type="InterPro" id="IPR000182">
    <property type="entry name" value="GNAT_dom"/>
</dbReference>
<reference evidence="2 3" key="1">
    <citation type="submission" date="2015-01" db="EMBL/GenBank/DDBJ databases">
        <authorList>
            <person name="Aslett A.Martin."/>
            <person name="De Silva Nishadi"/>
        </authorList>
    </citation>
    <scope>NUCLEOTIDE SEQUENCE [LARGE SCALE GENOMIC DNA]</scope>
    <source>
        <strain evidence="2 3">R28058</strain>
    </source>
</reference>
<dbReference type="InterPro" id="IPR051531">
    <property type="entry name" value="N-acetyltransferase"/>
</dbReference>
<dbReference type="InterPro" id="IPR016181">
    <property type="entry name" value="Acyl_CoA_acyltransferase"/>
</dbReference>
<evidence type="ECO:0000259" key="1">
    <source>
        <dbReference type="PROSITE" id="PS51186"/>
    </source>
</evidence>
<dbReference type="EMBL" id="CEKZ01000003">
    <property type="protein sequence ID" value="CEQ03443.1"/>
    <property type="molecule type" value="Genomic_DNA"/>
</dbReference>
<evidence type="ECO:0000313" key="3">
    <source>
        <dbReference type="Proteomes" id="UP000049127"/>
    </source>
</evidence>
<evidence type="ECO:0000313" key="2">
    <source>
        <dbReference type="EMBL" id="CEQ03443.1"/>
    </source>
</evidence>
<feature type="domain" description="N-acetyltransferase" evidence="1">
    <location>
        <begin position="16"/>
        <end position="171"/>
    </location>
</feature>